<dbReference type="SUPFAM" id="SSF48652">
    <property type="entry name" value="Tetraspanin"/>
    <property type="match status" value="1"/>
</dbReference>
<evidence type="ECO:0000256" key="3">
    <source>
        <dbReference type="ARBA" id="ARBA00022989"/>
    </source>
</evidence>
<dbReference type="GeneID" id="20208333"/>
<dbReference type="EnsemblMetazoa" id="HelroT182050">
    <property type="protein sequence ID" value="HelroP182050"/>
    <property type="gene ID" value="HelroG182050"/>
</dbReference>
<reference evidence="10" key="1">
    <citation type="submission" date="2012-12" db="EMBL/GenBank/DDBJ databases">
        <authorList>
            <person name="Hellsten U."/>
            <person name="Grimwood J."/>
            <person name="Chapman J.A."/>
            <person name="Shapiro H."/>
            <person name="Aerts A."/>
            <person name="Otillar R.P."/>
            <person name="Terry A.Y."/>
            <person name="Boore J.L."/>
            <person name="Simakov O."/>
            <person name="Marletaz F."/>
            <person name="Cho S.-J."/>
            <person name="Edsinger-Gonzales E."/>
            <person name="Havlak P."/>
            <person name="Kuo D.-H."/>
            <person name="Larsson T."/>
            <person name="Lv J."/>
            <person name="Arendt D."/>
            <person name="Savage R."/>
            <person name="Osoegawa K."/>
            <person name="de Jong P."/>
            <person name="Lindberg D.R."/>
            <person name="Seaver E.C."/>
            <person name="Weisblat D.A."/>
            <person name="Putnam N.H."/>
            <person name="Grigoriev I.V."/>
            <person name="Rokhsar D.S."/>
        </authorList>
    </citation>
    <scope>NUCLEOTIDE SEQUENCE</scope>
</reference>
<evidence type="ECO:0000256" key="5">
    <source>
        <dbReference type="SAM" id="MobiDB-lite"/>
    </source>
</evidence>
<dbReference type="HOGENOM" id="CLU_371443_0_0_1"/>
<feature type="region of interest" description="Disordered" evidence="5">
    <location>
        <begin position="498"/>
        <end position="527"/>
    </location>
</feature>
<evidence type="ECO:0008006" key="11">
    <source>
        <dbReference type="Google" id="ProtNLM"/>
    </source>
</evidence>
<feature type="compositionally biased region" description="Basic and acidic residues" evidence="5">
    <location>
        <begin position="392"/>
        <end position="406"/>
    </location>
</feature>
<reference evidence="9" key="3">
    <citation type="submission" date="2015-06" db="UniProtKB">
        <authorList>
            <consortium name="EnsemblMetazoa"/>
        </authorList>
    </citation>
    <scope>IDENTIFICATION</scope>
</reference>
<organism evidence="9 10">
    <name type="scientific">Helobdella robusta</name>
    <name type="common">Californian leech</name>
    <dbReference type="NCBI Taxonomy" id="6412"/>
    <lineage>
        <taxon>Eukaryota</taxon>
        <taxon>Metazoa</taxon>
        <taxon>Spiralia</taxon>
        <taxon>Lophotrochozoa</taxon>
        <taxon>Annelida</taxon>
        <taxon>Clitellata</taxon>
        <taxon>Hirudinea</taxon>
        <taxon>Rhynchobdellida</taxon>
        <taxon>Glossiphoniidae</taxon>
        <taxon>Helobdella</taxon>
    </lineage>
</organism>
<dbReference type="KEGG" id="hro:HELRODRAFT_182050"/>
<feature type="region of interest" description="Disordered" evidence="5">
    <location>
        <begin position="542"/>
        <end position="574"/>
    </location>
</feature>
<protein>
    <recommendedName>
        <fullName evidence="11">Tetraspanin</fullName>
    </recommendedName>
</protein>
<dbReference type="AlphaFoldDB" id="T1FHN4"/>
<keyword evidence="3 6" id="KW-1133">Transmembrane helix</keyword>
<evidence type="ECO:0000313" key="8">
    <source>
        <dbReference type="EMBL" id="ESN91872.1"/>
    </source>
</evidence>
<gene>
    <name evidence="9" type="primary">20208333</name>
    <name evidence="8" type="ORF">HELRODRAFT_182050</name>
</gene>
<dbReference type="OrthoDB" id="10033535at2759"/>
<reference evidence="8 10" key="2">
    <citation type="journal article" date="2013" name="Nature">
        <title>Insights into bilaterian evolution from three spiralian genomes.</title>
        <authorList>
            <person name="Simakov O."/>
            <person name="Marletaz F."/>
            <person name="Cho S.J."/>
            <person name="Edsinger-Gonzales E."/>
            <person name="Havlak P."/>
            <person name="Hellsten U."/>
            <person name="Kuo D.H."/>
            <person name="Larsson T."/>
            <person name="Lv J."/>
            <person name="Arendt D."/>
            <person name="Savage R."/>
            <person name="Osoegawa K."/>
            <person name="de Jong P."/>
            <person name="Grimwood J."/>
            <person name="Chapman J.A."/>
            <person name="Shapiro H."/>
            <person name="Aerts A."/>
            <person name="Otillar R.P."/>
            <person name="Terry A.Y."/>
            <person name="Boore J.L."/>
            <person name="Grigoriev I.V."/>
            <person name="Lindberg D.R."/>
            <person name="Seaver E.C."/>
            <person name="Weisblat D.A."/>
            <person name="Putnam N.H."/>
            <person name="Rokhsar D.S."/>
        </authorList>
    </citation>
    <scope>NUCLEOTIDE SEQUENCE</scope>
</reference>
<sequence length="749" mass="88200">MISLLQLLMICCAVSVIWLNENLYNSPIMTLLQQSENFKELYRKTLIAFYSLSIFTSVIGLLSPLTVNSQTGINPILNGYLILGSIQVFTLGVNIGLHMALYVKSDSVMEKLDLHTLYEKGGEKTRIASAINSVQTKQKCCGVHEAAEWNAMKWWVNNDTSPYPFRIPKSCCNVKRCIIASKTQKALTSHKVGCKKKIQQTLIIFLRYNWAFPISLIVAQIIILILACILIKLMKQTAEELMNADDDEKNLYLKHRFSKFRKHNKKRKMFKNLGVSESEESNDDHRRFRDGDHYNERDYHEKRRKILPKKIDYLGRRKKLREKERDPAVHSDNTEYKDDHTRYRSALDDRSYRMTQHGDSESDSRETLELAKKLINQDRSSKSTYYNDRDEECSHSQDALLDRDRDVEERKKMMDRKWDERKRRIIRGREKDEDALTWESNRERERRKNRKMETNERVRERERNIRRQQWPERDVYNEEDMRHHREKVYERRKRRLNPRDDDSYNREYIGFNDQNDGRDYDRTKYTDQDSFSERKNYRKDLFDARNDYDPSFSSSEYSTSNEDSRMDESQFSDFSRSSRYSNIDRYGMRKHTPSSSTTIRGGIVPKKIEDEITFREKRLRDLKEQKMDELNKIKSLSKEEDLEIKKIEALGIPKESHAEPTLSQLITNIQKTSSRADKMPGPPSRVNYMSTNNLAAKPSIQKATLSKMSIPTIIGVENKSNTGVNQMPPKNDIFTITPNETTTTITNCP</sequence>
<feature type="transmembrane region" description="Helical" evidence="6">
    <location>
        <begin position="79"/>
        <end position="103"/>
    </location>
</feature>
<keyword evidence="4 6" id="KW-0472">Membrane</keyword>
<keyword evidence="7" id="KW-0732">Signal</keyword>
<dbReference type="InterPro" id="IPR008952">
    <property type="entry name" value="Tetraspanin_EC2_sf"/>
</dbReference>
<feature type="compositionally biased region" description="Basic and acidic residues" evidence="5">
    <location>
        <begin position="515"/>
        <end position="527"/>
    </location>
</feature>
<keyword evidence="10" id="KW-1185">Reference proteome</keyword>
<dbReference type="InParanoid" id="T1FHN4"/>
<feature type="region of interest" description="Disordered" evidence="5">
    <location>
        <begin position="436"/>
        <end position="462"/>
    </location>
</feature>
<proteinExistence type="predicted"/>
<name>T1FHN4_HELRO</name>
<feature type="compositionally biased region" description="Low complexity" evidence="5">
    <location>
        <begin position="551"/>
        <end position="561"/>
    </location>
</feature>
<dbReference type="EMBL" id="AMQM01007952">
    <property type="status" value="NOT_ANNOTATED_CDS"/>
    <property type="molecule type" value="Genomic_DNA"/>
</dbReference>
<evidence type="ECO:0000313" key="10">
    <source>
        <dbReference type="Proteomes" id="UP000015101"/>
    </source>
</evidence>
<evidence type="ECO:0000256" key="2">
    <source>
        <dbReference type="ARBA" id="ARBA00022692"/>
    </source>
</evidence>
<comment type="subcellular location">
    <subcellularLocation>
        <location evidence="1">Membrane</location>
        <topology evidence="1">Multi-pass membrane protein</topology>
    </subcellularLocation>
</comment>
<dbReference type="Pfam" id="PF00335">
    <property type="entry name" value="Tetraspanin"/>
    <property type="match status" value="1"/>
</dbReference>
<dbReference type="RefSeq" id="XP_009030054.1">
    <property type="nucleotide sequence ID" value="XM_009031806.1"/>
</dbReference>
<feature type="transmembrane region" description="Helical" evidence="6">
    <location>
        <begin position="47"/>
        <end position="67"/>
    </location>
</feature>
<evidence type="ECO:0000256" key="1">
    <source>
        <dbReference type="ARBA" id="ARBA00004141"/>
    </source>
</evidence>
<feature type="region of interest" description="Disordered" evidence="5">
    <location>
        <begin position="271"/>
        <end position="301"/>
    </location>
</feature>
<dbReference type="EMBL" id="KB097694">
    <property type="protein sequence ID" value="ESN91872.1"/>
    <property type="molecule type" value="Genomic_DNA"/>
</dbReference>
<feature type="chain" id="PRO_5010980699" description="Tetraspanin" evidence="7">
    <location>
        <begin position="20"/>
        <end position="749"/>
    </location>
</feature>
<evidence type="ECO:0000256" key="4">
    <source>
        <dbReference type="ARBA" id="ARBA00023136"/>
    </source>
</evidence>
<evidence type="ECO:0000256" key="7">
    <source>
        <dbReference type="SAM" id="SignalP"/>
    </source>
</evidence>
<dbReference type="Gene3D" id="1.10.1450.10">
    <property type="entry name" value="Tetraspanin"/>
    <property type="match status" value="1"/>
</dbReference>
<dbReference type="CTD" id="20208333"/>
<evidence type="ECO:0000256" key="6">
    <source>
        <dbReference type="SAM" id="Phobius"/>
    </source>
</evidence>
<feature type="compositionally biased region" description="Basic and acidic residues" evidence="5">
    <location>
        <begin position="283"/>
        <end position="301"/>
    </location>
</feature>
<keyword evidence="2 6" id="KW-0812">Transmembrane</keyword>
<feature type="signal peptide" evidence="7">
    <location>
        <begin position="1"/>
        <end position="19"/>
    </location>
</feature>
<dbReference type="InterPro" id="IPR018499">
    <property type="entry name" value="Tetraspanin/Peripherin"/>
</dbReference>
<feature type="region of interest" description="Disordered" evidence="5">
    <location>
        <begin position="379"/>
        <end position="406"/>
    </location>
</feature>
<feature type="region of interest" description="Disordered" evidence="5">
    <location>
        <begin position="317"/>
        <end position="366"/>
    </location>
</feature>
<dbReference type="Proteomes" id="UP000015101">
    <property type="component" value="Unassembled WGS sequence"/>
</dbReference>
<evidence type="ECO:0000313" key="9">
    <source>
        <dbReference type="EnsemblMetazoa" id="HelroP182050"/>
    </source>
</evidence>
<accession>T1FHN4</accession>
<feature type="transmembrane region" description="Helical" evidence="6">
    <location>
        <begin position="210"/>
        <end position="233"/>
    </location>
</feature>
<dbReference type="OMA" id="HYNERDY"/>
<dbReference type="GO" id="GO:0005886">
    <property type="term" value="C:plasma membrane"/>
    <property type="evidence" value="ECO:0000318"/>
    <property type="project" value="GO_Central"/>
</dbReference>